<accession>A0A1B6LLC4</accession>
<gene>
    <name evidence="2" type="ORF">g.54401</name>
</gene>
<feature type="non-terminal residue" evidence="2">
    <location>
        <position position="196"/>
    </location>
</feature>
<dbReference type="AlphaFoldDB" id="A0A1B6LLC4"/>
<reference evidence="2" key="1">
    <citation type="submission" date="2015-11" db="EMBL/GenBank/DDBJ databases">
        <title>De novo transcriptome assembly of four potential Pierce s Disease insect vectors from Arizona vineyards.</title>
        <authorList>
            <person name="Tassone E.E."/>
        </authorList>
    </citation>
    <scope>NUCLEOTIDE SEQUENCE</scope>
</reference>
<keyword evidence="1" id="KW-0175">Coiled coil</keyword>
<evidence type="ECO:0000256" key="1">
    <source>
        <dbReference type="SAM" id="Coils"/>
    </source>
</evidence>
<organism evidence="2">
    <name type="scientific">Graphocephala atropunctata</name>
    <dbReference type="NCBI Taxonomy" id="36148"/>
    <lineage>
        <taxon>Eukaryota</taxon>
        <taxon>Metazoa</taxon>
        <taxon>Ecdysozoa</taxon>
        <taxon>Arthropoda</taxon>
        <taxon>Hexapoda</taxon>
        <taxon>Insecta</taxon>
        <taxon>Pterygota</taxon>
        <taxon>Neoptera</taxon>
        <taxon>Paraneoptera</taxon>
        <taxon>Hemiptera</taxon>
        <taxon>Auchenorrhyncha</taxon>
        <taxon>Membracoidea</taxon>
        <taxon>Cicadellidae</taxon>
        <taxon>Cicadellinae</taxon>
        <taxon>Cicadellini</taxon>
        <taxon>Graphocephala</taxon>
    </lineage>
</organism>
<feature type="non-terminal residue" evidence="2">
    <location>
        <position position="1"/>
    </location>
</feature>
<protein>
    <submittedName>
        <fullName evidence="2">Uncharacterized protein</fullName>
    </submittedName>
</protein>
<name>A0A1B6LLC4_9HEMI</name>
<evidence type="ECO:0000313" key="2">
    <source>
        <dbReference type="EMBL" id="JAT24503.1"/>
    </source>
</evidence>
<dbReference type="EMBL" id="GEBQ01015474">
    <property type="protein sequence ID" value="JAT24503.1"/>
    <property type="molecule type" value="Transcribed_RNA"/>
</dbReference>
<proteinExistence type="predicted"/>
<feature type="coiled-coil region" evidence="1">
    <location>
        <begin position="139"/>
        <end position="173"/>
    </location>
</feature>
<sequence length="196" mass="23227">LRILRLFTMRPLMMFAFFFSVFNIVFSQHNFTSQHWVNGSTHIAHAISNQTKINVYYSPQTSHQPLFNLNYFNVTHDTSSEFTKEEASSFIQDETTGGEETFSFEDDLSFDDNLTNYGEYDSNEETTCCQQTNEFLEVEETLRKDIEDYISRIEELNDVVERLNATIYVLEHDAEIRNREVKILQTRRSRCNYYQK</sequence>